<dbReference type="EMBL" id="PJQY01003376">
    <property type="protein sequence ID" value="PQM37947.1"/>
    <property type="molecule type" value="Genomic_DNA"/>
</dbReference>
<evidence type="ECO:0000313" key="2">
    <source>
        <dbReference type="Proteomes" id="UP000250321"/>
    </source>
</evidence>
<sequence length="65" mass="7428">MMINTKTTNRLPCLQHQRLVLARGLANQISWHLTVINGGLPCLRDQRITQRGGTSILMRSQIFRV</sequence>
<dbReference type="AlphaFoldDB" id="A0A314UK96"/>
<dbReference type="Proteomes" id="UP000250321">
    <property type="component" value="Unassembled WGS sequence"/>
</dbReference>
<organism evidence="1 2">
    <name type="scientific">Prunus yedoensis var. nudiflora</name>
    <dbReference type="NCBI Taxonomy" id="2094558"/>
    <lineage>
        <taxon>Eukaryota</taxon>
        <taxon>Viridiplantae</taxon>
        <taxon>Streptophyta</taxon>
        <taxon>Embryophyta</taxon>
        <taxon>Tracheophyta</taxon>
        <taxon>Spermatophyta</taxon>
        <taxon>Magnoliopsida</taxon>
        <taxon>eudicotyledons</taxon>
        <taxon>Gunneridae</taxon>
        <taxon>Pentapetalae</taxon>
        <taxon>rosids</taxon>
        <taxon>fabids</taxon>
        <taxon>Rosales</taxon>
        <taxon>Rosaceae</taxon>
        <taxon>Amygdaloideae</taxon>
        <taxon>Amygdaleae</taxon>
        <taxon>Prunus</taxon>
    </lineage>
</organism>
<accession>A0A314UK96</accession>
<name>A0A314UK96_PRUYE</name>
<comment type="caution">
    <text evidence="1">The sequence shown here is derived from an EMBL/GenBank/DDBJ whole genome shotgun (WGS) entry which is preliminary data.</text>
</comment>
<gene>
    <name evidence="1" type="ORF">Pyn_14728</name>
</gene>
<evidence type="ECO:0000313" key="1">
    <source>
        <dbReference type="EMBL" id="PQM37947.1"/>
    </source>
</evidence>
<protein>
    <submittedName>
        <fullName evidence="1">Uncharacterized protein</fullName>
    </submittedName>
</protein>
<keyword evidence="2" id="KW-1185">Reference proteome</keyword>
<reference evidence="1 2" key="1">
    <citation type="submission" date="2018-02" db="EMBL/GenBank/DDBJ databases">
        <title>Draft genome of wild Prunus yedoensis var. nudiflora.</title>
        <authorList>
            <person name="Baek S."/>
            <person name="Kim J.-H."/>
            <person name="Choi K."/>
            <person name="Kim G.-B."/>
            <person name="Cho A."/>
            <person name="Jang H."/>
            <person name="Shin C.-H."/>
            <person name="Yu H.-J."/>
            <person name="Mun J.-H."/>
        </authorList>
    </citation>
    <scope>NUCLEOTIDE SEQUENCE [LARGE SCALE GENOMIC DNA]</scope>
    <source>
        <strain evidence="2">cv. Jeju island</strain>
        <tissue evidence="1">Leaf</tissue>
    </source>
</reference>
<proteinExistence type="predicted"/>